<name>A0AAD2GXE8_9AGAR</name>
<sequence length="533" mass="60840">MSLPPPDEDYPHPFHLDPADGESAPEGVPDPVTAAELRMCRLSAQLREKDRWWDKCRDASITSRWIAEVKQQQEGMWEWEKLTDNMVYHLQLNFVIEELRAYADRRDAELGIEPGPFDMIFQSDCLIPDSLTQELKDAVRPLEDVPDAEKDWHPGSDQRVIDLVHPSICPLVYSESWGTSSGTVKTFSYEKEDDGREEIDPVFLSERFQWLPSDFMVSAEGTVKLTSPYINNISPEHHDALVPTIKRVMSRAVPMWELVLSELGGSRTRRVRDPCCVWDEDDMNAGDEEDQDKEDDDEDKDDVRVAQRQTEKARQRAKERQEIEARAENMIAFPEWTRVRVLRANLTLPDALDHYDAPDDAQMITLRERPIQVIVKLANIVLTPDKPEYPGGVWHVEGMGNESIVSTFIYYYDSDNIEPASLGFRQAVASPPYHQQDDVACMIMLYNLRREDALIQDVGSVQTKSGHCIAFPNVYHHRVSPFKLIDASKPGVRRILVFFLVDPTRRIPSATTSVTTAITRLHPRGGPTGYPQT</sequence>
<feature type="compositionally biased region" description="Basic and acidic residues" evidence="1">
    <location>
        <begin position="301"/>
        <end position="320"/>
    </location>
</feature>
<proteinExistence type="predicted"/>
<protein>
    <submittedName>
        <fullName evidence="4">Uncharacterized protein</fullName>
    </submittedName>
</protein>
<accession>A0AAD2GXE8</accession>
<comment type="caution">
    <text evidence="4">The sequence shown here is derived from an EMBL/GenBank/DDBJ whole genome shotgun (WGS) entry which is preliminary data.</text>
</comment>
<keyword evidence="5" id="KW-1185">Reference proteome</keyword>
<feature type="compositionally biased region" description="Basic and acidic residues" evidence="1">
    <location>
        <begin position="9"/>
        <end position="18"/>
    </location>
</feature>
<feature type="domain" description="DUF4246" evidence="3">
    <location>
        <begin position="7"/>
        <end position="68"/>
    </location>
</feature>
<feature type="compositionally biased region" description="Acidic residues" evidence="1">
    <location>
        <begin position="278"/>
        <end position="300"/>
    </location>
</feature>
<evidence type="ECO:0000259" key="3">
    <source>
        <dbReference type="Pfam" id="PF21666"/>
    </source>
</evidence>
<organism evidence="4 5">
    <name type="scientific">Mycena citricolor</name>
    <dbReference type="NCBI Taxonomy" id="2018698"/>
    <lineage>
        <taxon>Eukaryota</taxon>
        <taxon>Fungi</taxon>
        <taxon>Dikarya</taxon>
        <taxon>Basidiomycota</taxon>
        <taxon>Agaricomycotina</taxon>
        <taxon>Agaricomycetes</taxon>
        <taxon>Agaricomycetidae</taxon>
        <taxon>Agaricales</taxon>
        <taxon>Marasmiineae</taxon>
        <taxon>Mycenaceae</taxon>
        <taxon>Mycena</taxon>
    </lineage>
</organism>
<dbReference type="InterPro" id="IPR025340">
    <property type="entry name" value="DUF4246"/>
</dbReference>
<evidence type="ECO:0000313" key="4">
    <source>
        <dbReference type="EMBL" id="CAK5263957.1"/>
    </source>
</evidence>
<evidence type="ECO:0000256" key="1">
    <source>
        <dbReference type="SAM" id="MobiDB-lite"/>
    </source>
</evidence>
<gene>
    <name evidence="4" type="ORF">MYCIT1_LOCUS3726</name>
</gene>
<evidence type="ECO:0000259" key="2">
    <source>
        <dbReference type="Pfam" id="PF14033"/>
    </source>
</evidence>
<dbReference type="InterPro" id="IPR049192">
    <property type="entry name" value="DUF4246_C"/>
</dbReference>
<dbReference type="Proteomes" id="UP001295794">
    <property type="component" value="Unassembled WGS sequence"/>
</dbReference>
<feature type="domain" description="DUF4246" evidence="2">
    <location>
        <begin position="92"/>
        <end position="511"/>
    </location>
</feature>
<dbReference type="PANTHER" id="PTHR33119:SF1">
    <property type="entry name" value="FE2OG DIOXYGENASE DOMAIN-CONTAINING PROTEIN"/>
    <property type="match status" value="1"/>
</dbReference>
<dbReference type="InterPro" id="IPR049207">
    <property type="entry name" value="DUF4246_N"/>
</dbReference>
<dbReference type="Pfam" id="PF14033">
    <property type="entry name" value="DUF4246"/>
    <property type="match status" value="1"/>
</dbReference>
<dbReference type="Pfam" id="PF21666">
    <property type="entry name" value="DUF4246_N"/>
    <property type="match status" value="1"/>
</dbReference>
<evidence type="ECO:0000313" key="5">
    <source>
        <dbReference type="Proteomes" id="UP001295794"/>
    </source>
</evidence>
<dbReference type="EMBL" id="CAVNYO010000045">
    <property type="protein sequence ID" value="CAK5263957.1"/>
    <property type="molecule type" value="Genomic_DNA"/>
</dbReference>
<feature type="region of interest" description="Disordered" evidence="1">
    <location>
        <begin position="1"/>
        <end position="30"/>
    </location>
</feature>
<dbReference type="PANTHER" id="PTHR33119">
    <property type="entry name" value="IFI3P"/>
    <property type="match status" value="1"/>
</dbReference>
<dbReference type="AlphaFoldDB" id="A0AAD2GXE8"/>
<feature type="region of interest" description="Disordered" evidence="1">
    <location>
        <begin position="278"/>
        <end position="320"/>
    </location>
</feature>
<reference evidence="4" key="1">
    <citation type="submission" date="2023-11" db="EMBL/GenBank/DDBJ databases">
        <authorList>
            <person name="De Vega J J."/>
            <person name="De Vega J J."/>
        </authorList>
    </citation>
    <scope>NUCLEOTIDE SEQUENCE</scope>
</reference>